<feature type="region of interest" description="Disordered" evidence="1">
    <location>
        <begin position="49"/>
        <end position="74"/>
    </location>
</feature>
<proteinExistence type="predicted"/>
<reference evidence="2 3" key="1">
    <citation type="submission" date="2013-11" db="EMBL/GenBank/DDBJ databases">
        <title>The Damaraland mole rat (Fukomys damarensis) genome and evolution of African mole rats.</title>
        <authorList>
            <person name="Gladyshev V.N."/>
            <person name="Fang X."/>
        </authorList>
    </citation>
    <scope>NUCLEOTIDE SEQUENCE [LARGE SCALE GENOMIC DNA]</scope>
    <source>
        <tissue evidence="2">Liver</tissue>
    </source>
</reference>
<name>A0A091DLB7_FUKDA</name>
<protein>
    <submittedName>
        <fullName evidence="2">Uncharacterized protein</fullName>
    </submittedName>
</protein>
<dbReference type="EMBL" id="KN123755">
    <property type="protein sequence ID" value="KFO23606.1"/>
    <property type="molecule type" value="Genomic_DNA"/>
</dbReference>
<evidence type="ECO:0000256" key="1">
    <source>
        <dbReference type="SAM" id="MobiDB-lite"/>
    </source>
</evidence>
<gene>
    <name evidence="2" type="ORF">H920_14810</name>
</gene>
<keyword evidence="3" id="KW-1185">Reference proteome</keyword>
<evidence type="ECO:0000313" key="2">
    <source>
        <dbReference type="EMBL" id="KFO23606.1"/>
    </source>
</evidence>
<accession>A0A091DLB7</accession>
<dbReference type="AlphaFoldDB" id="A0A091DLB7"/>
<sequence>MQELDLGGTYDAQSPEEEQKHPELVLRRRPSVAAAESCSRCFLQGQRAAPVKPVNPRNCQGPDQRKECITPGSALEKVTAQQREFAFGGKSGHRGRHEKVMGECGREMGASSRNDGSDFEVEPFTRSRAEAREQQSLRTACEEELPSQVAEVGKKLVEWGTQMSSKEGSFLCR</sequence>
<organism evidence="2 3">
    <name type="scientific">Fukomys damarensis</name>
    <name type="common">Damaraland mole rat</name>
    <name type="synonym">Cryptomys damarensis</name>
    <dbReference type="NCBI Taxonomy" id="885580"/>
    <lineage>
        <taxon>Eukaryota</taxon>
        <taxon>Metazoa</taxon>
        <taxon>Chordata</taxon>
        <taxon>Craniata</taxon>
        <taxon>Vertebrata</taxon>
        <taxon>Euteleostomi</taxon>
        <taxon>Mammalia</taxon>
        <taxon>Eutheria</taxon>
        <taxon>Euarchontoglires</taxon>
        <taxon>Glires</taxon>
        <taxon>Rodentia</taxon>
        <taxon>Hystricomorpha</taxon>
        <taxon>Bathyergidae</taxon>
        <taxon>Fukomys</taxon>
    </lineage>
</organism>
<feature type="compositionally biased region" description="Basic and acidic residues" evidence="1">
    <location>
        <begin position="17"/>
        <end position="26"/>
    </location>
</feature>
<dbReference type="Proteomes" id="UP000028990">
    <property type="component" value="Unassembled WGS sequence"/>
</dbReference>
<feature type="region of interest" description="Disordered" evidence="1">
    <location>
        <begin position="1"/>
        <end position="29"/>
    </location>
</feature>
<evidence type="ECO:0000313" key="3">
    <source>
        <dbReference type="Proteomes" id="UP000028990"/>
    </source>
</evidence>